<keyword evidence="2" id="KW-1185">Reference proteome</keyword>
<evidence type="ECO:0000313" key="1">
    <source>
        <dbReference type="EMBL" id="GKV06427.1"/>
    </source>
</evidence>
<comment type="caution">
    <text evidence="1">The sequence shown here is derived from an EMBL/GenBank/DDBJ whole genome shotgun (WGS) entry which is preliminary data.</text>
</comment>
<protein>
    <submittedName>
        <fullName evidence="1">Uncharacterized protein</fullName>
    </submittedName>
</protein>
<dbReference type="AlphaFoldDB" id="A0AAV5IX24"/>
<gene>
    <name evidence="1" type="ORF">SLEP1_g18326</name>
</gene>
<evidence type="ECO:0000313" key="2">
    <source>
        <dbReference type="Proteomes" id="UP001054252"/>
    </source>
</evidence>
<sequence>MPPCPPTRRNILKISIHMMEKSMKFYGTRRKLSFLGQPSN</sequence>
<organism evidence="1 2">
    <name type="scientific">Rubroshorea leprosula</name>
    <dbReference type="NCBI Taxonomy" id="152421"/>
    <lineage>
        <taxon>Eukaryota</taxon>
        <taxon>Viridiplantae</taxon>
        <taxon>Streptophyta</taxon>
        <taxon>Embryophyta</taxon>
        <taxon>Tracheophyta</taxon>
        <taxon>Spermatophyta</taxon>
        <taxon>Magnoliopsida</taxon>
        <taxon>eudicotyledons</taxon>
        <taxon>Gunneridae</taxon>
        <taxon>Pentapetalae</taxon>
        <taxon>rosids</taxon>
        <taxon>malvids</taxon>
        <taxon>Malvales</taxon>
        <taxon>Dipterocarpaceae</taxon>
        <taxon>Rubroshorea</taxon>
    </lineage>
</organism>
<name>A0AAV5IX24_9ROSI</name>
<reference evidence="1 2" key="1">
    <citation type="journal article" date="2021" name="Commun. Biol.">
        <title>The genome of Shorea leprosula (Dipterocarpaceae) highlights the ecological relevance of drought in aseasonal tropical rainforests.</title>
        <authorList>
            <person name="Ng K.K.S."/>
            <person name="Kobayashi M.J."/>
            <person name="Fawcett J.A."/>
            <person name="Hatakeyama M."/>
            <person name="Paape T."/>
            <person name="Ng C.H."/>
            <person name="Ang C.C."/>
            <person name="Tnah L.H."/>
            <person name="Lee C.T."/>
            <person name="Nishiyama T."/>
            <person name="Sese J."/>
            <person name="O'Brien M.J."/>
            <person name="Copetti D."/>
            <person name="Mohd Noor M.I."/>
            <person name="Ong R.C."/>
            <person name="Putra M."/>
            <person name="Sireger I.Z."/>
            <person name="Indrioko S."/>
            <person name="Kosugi Y."/>
            <person name="Izuno A."/>
            <person name="Isagi Y."/>
            <person name="Lee S.L."/>
            <person name="Shimizu K.K."/>
        </authorList>
    </citation>
    <scope>NUCLEOTIDE SEQUENCE [LARGE SCALE GENOMIC DNA]</scope>
    <source>
        <strain evidence="1">214</strain>
    </source>
</reference>
<proteinExistence type="predicted"/>
<accession>A0AAV5IX24</accession>
<dbReference type="EMBL" id="BPVZ01000025">
    <property type="protein sequence ID" value="GKV06427.1"/>
    <property type="molecule type" value="Genomic_DNA"/>
</dbReference>
<dbReference type="Proteomes" id="UP001054252">
    <property type="component" value="Unassembled WGS sequence"/>
</dbReference>